<proteinExistence type="predicted"/>
<dbReference type="PANTHER" id="PTHR43272:SF33">
    <property type="entry name" value="AMP-BINDING DOMAIN-CONTAINING PROTEIN-RELATED"/>
    <property type="match status" value="1"/>
</dbReference>
<dbReference type="InterPro" id="IPR042099">
    <property type="entry name" value="ANL_N_sf"/>
</dbReference>
<dbReference type="InterPro" id="IPR000873">
    <property type="entry name" value="AMP-dep_synth/lig_dom"/>
</dbReference>
<evidence type="ECO:0000256" key="2">
    <source>
        <dbReference type="ARBA" id="ARBA00022840"/>
    </source>
</evidence>
<keyword evidence="1" id="KW-0547">Nucleotide-binding</keyword>
<dbReference type="SUPFAM" id="SSF56801">
    <property type="entry name" value="Acetyl-CoA synthetase-like"/>
    <property type="match status" value="1"/>
</dbReference>
<dbReference type="RefSeq" id="WP_377982991.1">
    <property type="nucleotide sequence ID" value="NZ_JBBKXZ010000001.1"/>
</dbReference>
<dbReference type="Gene3D" id="3.40.50.12780">
    <property type="entry name" value="N-terminal domain of ligase-like"/>
    <property type="match status" value="1"/>
</dbReference>
<protein>
    <submittedName>
        <fullName evidence="5">AMP-binding protein</fullName>
    </submittedName>
</protein>
<gene>
    <name evidence="5" type="ORF">U0R10_05740</name>
</gene>
<dbReference type="PROSITE" id="PS00455">
    <property type="entry name" value="AMP_BINDING"/>
    <property type="match status" value="1"/>
</dbReference>
<dbReference type="Pfam" id="PF00501">
    <property type="entry name" value="AMP-binding"/>
    <property type="match status" value="1"/>
</dbReference>
<dbReference type="Proteomes" id="UP001598138">
    <property type="component" value="Unassembled WGS sequence"/>
</dbReference>
<evidence type="ECO:0000259" key="4">
    <source>
        <dbReference type="Pfam" id="PF00501"/>
    </source>
</evidence>
<dbReference type="InterPro" id="IPR020845">
    <property type="entry name" value="AMP-binding_CS"/>
</dbReference>
<comment type="catalytic activity">
    <reaction evidence="3">
        <text>a long-chain fatty acid + ATP + CoA = a long-chain fatty acyl-CoA + AMP + diphosphate</text>
        <dbReference type="Rhea" id="RHEA:15421"/>
        <dbReference type="ChEBI" id="CHEBI:30616"/>
        <dbReference type="ChEBI" id="CHEBI:33019"/>
        <dbReference type="ChEBI" id="CHEBI:57287"/>
        <dbReference type="ChEBI" id="CHEBI:57560"/>
        <dbReference type="ChEBI" id="CHEBI:83139"/>
        <dbReference type="ChEBI" id="CHEBI:456215"/>
        <dbReference type="EC" id="6.2.1.3"/>
    </reaction>
    <physiologicalReaction direction="left-to-right" evidence="3">
        <dbReference type="Rhea" id="RHEA:15422"/>
    </physiologicalReaction>
</comment>
<evidence type="ECO:0000256" key="3">
    <source>
        <dbReference type="ARBA" id="ARBA00024484"/>
    </source>
</evidence>
<dbReference type="Gene3D" id="3.30.300.30">
    <property type="match status" value="1"/>
</dbReference>
<dbReference type="EMBL" id="JBBKXZ010000001">
    <property type="protein sequence ID" value="MFD3394116.1"/>
    <property type="molecule type" value="Genomic_DNA"/>
</dbReference>
<dbReference type="InterPro" id="IPR045851">
    <property type="entry name" value="AMP-bd_C_sf"/>
</dbReference>
<feature type="domain" description="AMP-dependent synthetase/ligase" evidence="4">
    <location>
        <begin position="6"/>
        <end position="381"/>
    </location>
</feature>
<evidence type="ECO:0000313" key="5">
    <source>
        <dbReference type="EMBL" id="MFD3394116.1"/>
    </source>
</evidence>
<dbReference type="Pfam" id="PF23562">
    <property type="entry name" value="AMP-binding_C_3"/>
    <property type="match status" value="1"/>
</dbReference>
<accession>A0ABW6DB28</accession>
<evidence type="ECO:0000256" key="1">
    <source>
        <dbReference type="ARBA" id="ARBA00022741"/>
    </source>
</evidence>
<reference evidence="5 6" key="1">
    <citation type="submission" date="2024-03" db="EMBL/GenBank/DDBJ databases">
        <title>Aquirufa genome sequencing.</title>
        <authorList>
            <person name="Pitt A."/>
            <person name="Hahn M.W."/>
        </authorList>
    </citation>
    <scope>NUCLEOTIDE SEQUENCE [LARGE SCALE GENOMIC DNA]</scope>
    <source>
        <strain evidence="5 6">OSTEICH-129V</strain>
    </source>
</reference>
<sequence length="544" mass="61279">MSNFLHWAEFTPSNVFLKQPYGDQYTDYSYEDSAIQVKKIAGYFMNTLEADKPRHIGILSKNSAHWILSDLAIEYAGAISVPFYPTLTSEQFNQVLIHSDCQILVVGKLDNWEEIKLGIPAHIHVIYTPDSPCKSGTSWQKIIDSGETLEAAAVNQPDSIATIVYTSGTTGTPKGVMLTFKAITIALNLARDLAYLEKRNTRFISYLPLCHIAERNIVEFAGIAAGGTIYFVENLTSFQQNLAFTRPTHFLAVPRIWAKFQEGILQKIGGEKKLNLLLKIPVLNNLIKKKIQKGLGLDQAYFLLTGAAPMPPELSAWFQKIGLYIQEAYGMTENMGLNTFMPRHDIRLGYVGKVHPICETRIDSHTGEIQMKSAYNTAGYYKADHITAELFDGEWLKTGDMGEIDADNFLKIIGRVKDNFKTAKGQYVSPAPIENQLSLSNLVEQVCVVGINLPQPIALIVPSQYAKSLSLNQATEAFEALRIQINPQFKKYEHVQKLIILRDEWTVENKCLTPTLKIRRMEIEQNVNSFIEPWYALNESIIFE</sequence>
<comment type="caution">
    <text evidence="5">The sequence shown here is derived from an EMBL/GenBank/DDBJ whole genome shotgun (WGS) entry which is preliminary data.</text>
</comment>
<organism evidence="5 6">
    <name type="scientific">Aquirufa avitistagni</name>
    <dbReference type="NCBI Taxonomy" id="3104728"/>
    <lineage>
        <taxon>Bacteria</taxon>
        <taxon>Pseudomonadati</taxon>
        <taxon>Bacteroidota</taxon>
        <taxon>Cytophagia</taxon>
        <taxon>Cytophagales</taxon>
        <taxon>Flectobacillaceae</taxon>
        <taxon>Aquirufa</taxon>
    </lineage>
</organism>
<name>A0ABW6DB28_9BACT</name>
<evidence type="ECO:0000313" key="6">
    <source>
        <dbReference type="Proteomes" id="UP001598138"/>
    </source>
</evidence>
<keyword evidence="6" id="KW-1185">Reference proteome</keyword>
<dbReference type="PANTHER" id="PTHR43272">
    <property type="entry name" value="LONG-CHAIN-FATTY-ACID--COA LIGASE"/>
    <property type="match status" value="1"/>
</dbReference>
<keyword evidence="2" id="KW-0067">ATP-binding</keyword>